<proteinExistence type="predicted"/>
<keyword evidence="1" id="KW-0175">Coiled coil</keyword>
<dbReference type="InParanoid" id="A0A0C3FGU1"/>
<sequence length="194" mass="22101">MREVVVRIIAFKKKKKKNCCKKSHNFTSETAAGKELGRELTIQMRKFQAEMKALQEQMNAAIKVKDEETRMELEEECARVREQMMKAQMDADKLLSNFKESNAKMEQRLKGMEAEHERQHANLKSQLATATNRAQQDAIAARLEELLGDGFFSHLGRALDSGARSVANVNISQITSNCTKKSVTDIRKEEVRQV</sequence>
<keyword evidence="3" id="KW-1185">Reference proteome</keyword>
<evidence type="ECO:0000313" key="2">
    <source>
        <dbReference type="EMBL" id="KIM79064.1"/>
    </source>
</evidence>
<dbReference type="AlphaFoldDB" id="A0A0C3FGU1"/>
<feature type="coiled-coil region" evidence="1">
    <location>
        <begin position="37"/>
        <end position="133"/>
    </location>
</feature>
<organism evidence="2 3">
    <name type="scientific">Piloderma croceum (strain F 1598)</name>
    <dbReference type="NCBI Taxonomy" id="765440"/>
    <lineage>
        <taxon>Eukaryota</taxon>
        <taxon>Fungi</taxon>
        <taxon>Dikarya</taxon>
        <taxon>Basidiomycota</taxon>
        <taxon>Agaricomycotina</taxon>
        <taxon>Agaricomycetes</taxon>
        <taxon>Agaricomycetidae</taxon>
        <taxon>Atheliales</taxon>
        <taxon>Atheliaceae</taxon>
        <taxon>Piloderma</taxon>
    </lineage>
</organism>
<reference evidence="3" key="2">
    <citation type="submission" date="2015-01" db="EMBL/GenBank/DDBJ databases">
        <title>Evolutionary Origins and Diversification of the Mycorrhizal Mutualists.</title>
        <authorList>
            <consortium name="DOE Joint Genome Institute"/>
            <consortium name="Mycorrhizal Genomics Consortium"/>
            <person name="Kohler A."/>
            <person name="Kuo A."/>
            <person name="Nagy L.G."/>
            <person name="Floudas D."/>
            <person name="Copeland A."/>
            <person name="Barry K.W."/>
            <person name="Cichocki N."/>
            <person name="Veneault-Fourrey C."/>
            <person name="LaButti K."/>
            <person name="Lindquist E.A."/>
            <person name="Lipzen A."/>
            <person name="Lundell T."/>
            <person name="Morin E."/>
            <person name="Murat C."/>
            <person name="Riley R."/>
            <person name="Ohm R."/>
            <person name="Sun H."/>
            <person name="Tunlid A."/>
            <person name="Henrissat B."/>
            <person name="Grigoriev I.V."/>
            <person name="Hibbett D.S."/>
            <person name="Martin F."/>
        </authorList>
    </citation>
    <scope>NUCLEOTIDE SEQUENCE [LARGE SCALE GENOMIC DNA]</scope>
    <source>
        <strain evidence="3">F 1598</strain>
    </source>
</reference>
<dbReference type="EMBL" id="KN833012">
    <property type="protein sequence ID" value="KIM79064.1"/>
    <property type="molecule type" value="Genomic_DNA"/>
</dbReference>
<reference evidence="2 3" key="1">
    <citation type="submission" date="2014-04" db="EMBL/GenBank/DDBJ databases">
        <authorList>
            <consortium name="DOE Joint Genome Institute"/>
            <person name="Kuo A."/>
            <person name="Tarkka M."/>
            <person name="Buscot F."/>
            <person name="Kohler A."/>
            <person name="Nagy L.G."/>
            <person name="Floudas D."/>
            <person name="Copeland A."/>
            <person name="Barry K.W."/>
            <person name="Cichocki N."/>
            <person name="Veneault-Fourrey C."/>
            <person name="LaButti K."/>
            <person name="Lindquist E.A."/>
            <person name="Lipzen A."/>
            <person name="Lundell T."/>
            <person name="Morin E."/>
            <person name="Murat C."/>
            <person name="Sun H."/>
            <person name="Tunlid A."/>
            <person name="Henrissat B."/>
            <person name="Grigoriev I.V."/>
            <person name="Hibbett D.S."/>
            <person name="Martin F."/>
            <person name="Nordberg H.P."/>
            <person name="Cantor M.N."/>
            <person name="Hua S.X."/>
        </authorList>
    </citation>
    <scope>NUCLEOTIDE SEQUENCE [LARGE SCALE GENOMIC DNA]</scope>
    <source>
        <strain evidence="2 3">F 1598</strain>
    </source>
</reference>
<evidence type="ECO:0000256" key="1">
    <source>
        <dbReference type="SAM" id="Coils"/>
    </source>
</evidence>
<evidence type="ECO:0000313" key="3">
    <source>
        <dbReference type="Proteomes" id="UP000054166"/>
    </source>
</evidence>
<accession>A0A0C3FGU1</accession>
<gene>
    <name evidence="2" type="ORF">PILCRDRAFT_90359</name>
</gene>
<dbReference type="HOGENOM" id="CLU_1402927_0_0_1"/>
<name>A0A0C3FGU1_PILCF</name>
<dbReference type="Proteomes" id="UP000054166">
    <property type="component" value="Unassembled WGS sequence"/>
</dbReference>
<protein>
    <submittedName>
        <fullName evidence="2">Uncharacterized protein</fullName>
    </submittedName>
</protein>
<dbReference type="OrthoDB" id="8954335at2759"/>